<sequence length="545" mass="59554">MDGVTAIANILRMEGVEFIGCVPYQPLLEAAAIAGIRPIVFRQEGTGIHMVDGYSRVTNGKKMGVFMMQNGPGAENGFGGVAQAFSESVPILLLPAGMAREKRGVHPNFYPTRSYETITKWSEEMNIVERIPDLMRRAFTKLRTGRPGPVLLEIPADVATAELPEELFNYEPPRVVLQQADPADVSRTAKVLLAADRPLIQAGQGILYAEATPELIEIAEFLQAPVMTTLSGKSGFPETHPLSLGSGGPSTTAQANKYLKESDLVFGVGCSFTKTNFAQAIPQGKTMVHLTNDEDAIGREFKTEYAMLGDAKLVLRQLLDELKIQAGSARSKNQVLQDDIKSVKEAWLAQWMPKLTSDDVPMNPYRVVWDLMHTVDLDNTIITHESGSAREYLSPFWEARAPRSFIGWGKSTQLGYSLGLAMGAKLAEPNKLCINVMGDLAFSTVGLDVETAVRCNIPTMTIVINNAFMSIYDDSRFPVAIEKYNIKSLSGEFSEVAQAMGAYTEKITAPADIIPAIKRGIAETEAGNAVVLEFITKDEGEYSKF</sequence>
<dbReference type="GO" id="GO:0030976">
    <property type="term" value="F:thiamine pyrophosphate binding"/>
    <property type="evidence" value="ECO:0007669"/>
    <property type="project" value="InterPro"/>
</dbReference>
<gene>
    <name evidence="7" type="ORF">MGWOODY_Clf1785</name>
</gene>
<dbReference type="GO" id="GO:0003984">
    <property type="term" value="F:acetolactate synthase activity"/>
    <property type="evidence" value="ECO:0007669"/>
    <property type="project" value="UniProtKB-EC"/>
</dbReference>
<dbReference type="GO" id="GO:0009099">
    <property type="term" value="P:L-valine biosynthetic process"/>
    <property type="evidence" value="ECO:0007669"/>
    <property type="project" value="TreeGrafter"/>
</dbReference>
<dbReference type="GO" id="GO:0050660">
    <property type="term" value="F:flavin adenine dinucleotide binding"/>
    <property type="evidence" value="ECO:0007669"/>
    <property type="project" value="TreeGrafter"/>
</dbReference>
<proteinExistence type="inferred from homology"/>
<dbReference type="Gene3D" id="3.40.50.1220">
    <property type="entry name" value="TPP-binding domain"/>
    <property type="match status" value="1"/>
</dbReference>
<evidence type="ECO:0000259" key="6">
    <source>
        <dbReference type="Pfam" id="PF02776"/>
    </source>
</evidence>
<dbReference type="Pfam" id="PF00205">
    <property type="entry name" value="TPP_enzyme_M"/>
    <property type="match status" value="1"/>
</dbReference>
<evidence type="ECO:0000256" key="2">
    <source>
        <dbReference type="ARBA" id="ARBA00023052"/>
    </source>
</evidence>
<dbReference type="GO" id="GO:0000287">
    <property type="term" value="F:magnesium ion binding"/>
    <property type="evidence" value="ECO:0007669"/>
    <property type="project" value="InterPro"/>
</dbReference>
<evidence type="ECO:0000259" key="4">
    <source>
        <dbReference type="Pfam" id="PF00205"/>
    </source>
</evidence>
<dbReference type="InterPro" id="IPR029061">
    <property type="entry name" value="THDP-binding"/>
</dbReference>
<dbReference type="PANTHER" id="PTHR18968">
    <property type="entry name" value="THIAMINE PYROPHOSPHATE ENZYMES"/>
    <property type="match status" value="1"/>
</dbReference>
<accession>A0A160V9J6</accession>
<keyword evidence="7" id="KW-0808">Transferase</keyword>
<evidence type="ECO:0000256" key="3">
    <source>
        <dbReference type="RuleBase" id="RU362132"/>
    </source>
</evidence>
<dbReference type="EC" id="2.2.1.6" evidence="7"/>
<dbReference type="Gene3D" id="3.40.50.970">
    <property type="match status" value="2"/>
</dbReference>
<dbReference type="CDD" id="cd07035">
    <property type="entry name" value="TPP_PYR_POX_like"/>
    <property type="match status" value="1"/>
</dbReference>
<dbReference type="Pfam" id="PF02775">
    <property type="entry name" value="TPP_enzyme_C"/>
    <property type="match status" value="1"/>
</dbReference>
<dbReference type="PANTHER" id="PTHR18968:SF13">
    <property type="entry name" value="ACETOLACTATE SYNTHASE CATALYTIC SUBUNIT, MITOCHONDRIAL"/>
    <property type="match status" value="1"/>
</dbReference>
<dbReference type="InterPro" id="IPR012000">
    <property type="entry name" value="Thiamin_PyroP_enz_cen_dom"/>
</dbReference>
<reference evidence="7" key="1">
    <citation type="submission" date="2015-10" db="EMBL/GenBank/DDBJ databases">
        <authorList>
            <person name="Gilbert D.G."/>
        </authorList>
    </citation>
    <scope>NUCLEOTIDE SEQUENCE</scope>
</reference>
<name>A0A160V9J6_9ZZZZ</name>
<dbReference type="InterPro" id="IPR011766">
    <property type="entry name" value="TPP_enzyme_TPP-bd"/>
</dbReference>
<protein>
    <submittedName>
        <fullName evidence="7">Acetolactate synthase large subunit</fullName>
        <ecNumber evidence="7">2.2.1.6</ecNumber>
    </submittedName>
</protein>
<dbReference type="InterPro" id="IPR012001">
    <property type="entry name" value="Thiamin_PyroP_enz_TPP-bd_dom"/>
</dbReference>
<dbReference type="Pfam" id="PF02776">
    <property type="entry name" value="TPP_enzyme_N"/>
    <property type="match status" value="1"/>
</dbReference>
<dbReference type="NCBIfam" id="NF004807">
    <property type="entry name" value="PRK06154.1"/>
    <property type="match status" value="1"/>
</dbReference>
<comment type="similarity">
    <text evidence="1 3">Belongs to the TPP enzyme family.</text>
</comment>
<dbReference type="GO" id="GO:0005948">
    <property type="term" value="C:acetolactate synthase complex"/>
    <property type="evidence" value="ECO:0007669"/>
    <property type="project" value="TreeGrafter"/>
</dbReference>
<dbReference type="InterPro" id="IPR029035">
    <property type="entry name" value="DHS-like_NAD/FAD-binding_dom"/>
</dbReference>
<feature type="domain" description="Thiamine pyrophosphate enzyme TPP-binding" evidence="5">
    <location>
        <begin position="387"/>
        <end position="526"/>
    </location>
</feature>
<keyword evidence="2 3" id="KW-0786">Thiamine pyrophosphate</keyword>
<dbReference type="EMBL" id="FAXA01000153">
    <property type="protein sequence ID" value="CUV01945.1"/>
    <property type="molecule type" value="Genomic_DNA"/>
</dbReference>
<dbReference type="AlphaFoldDB" id="A0A160V9J6"/>
<evidence type="ECO:0000256" key="1">
    <source>
        <dbReference type="ARBA" id="ARBA00007812"/>
    </source>
</evidence>
<dbReference type="InterPro" id="IPR045229">
    <property type="entry name" value="TPP_enz"/>
</dbReference>
<feature type="domain" description="Thiamine pyrophosphate enzyme N-terminal TPP-binding" evidence="6">
    <location>
        <begin position="1"/>
        <end position="104"/>
    </location>
</feature>
<dbReference type="SUPFAM" id="SSF52467">
    <property type="entry name" value="DHS-like NAD/FAD-binding domain"/>
    <property type="match status" value="1"/>
</dbReference>
<evidence type="ECO:0000313" key="7">
    <source>
        <dbReference type="EMBL" id="CUV01945.1"/>
    </source>
</evidence>
<evidence type="ECO:0000259" key="5">
    <source>
        <dbReference type="Pfam" id="PF02775"/>
    </source>
</evidence>
<feature type="domain" description="Thiamine pyrophosphate enzyme central" evidence="4">
    <location>
        <begin position="186"/>
        <end position="318"/>
    </location>
</feature>
<dbReference type="GO" id="GO:0009097">
    <property type="term" value="P:isoleucine biosynthetic process"/>
    <property type="evidence" value="ECO:0007669"/>
    <property type="project" value="TreeGrafter"/>
</dbReference>
<organism evidence="7">
    <name type="scientific">hydrothermal vent metagenome</name>
    <dbReference type="NCBI Taxonomy" id="652676"/>
    <lineage>
        <taxon>unclassified sequences</taxon>
        <taxon>metagenomes</taxon>
        <taxon>ecological metagenomes</taxon>
    </lineage>
</organism>
<dbReference type="SUPFAM" id="SSF52518">
    <property type="entry name" value="Thiamin diphosphate-binding fold (THDP-binding)"/>
    <property type="match status" value="2"/>
</dbReference>